<dbReference type="SUPFAM" id="SSF54427">
    <property type="entry name" value="NTF2-like"/>
    <property type="match status" value="1"/>
</dbReference>
<evidence type="ECO:0000256" key="1">
    <source>
        <dbReference type="SAM" id="SignalP"/>
    </source>
</evidence>
<proteinExistence type="predicted"/>
<dbReference type="InterPro" id="IPR032710">
    <property type="entry name" value="NTF2-like_dom_sf"/>
</dbReference>
<dbReference type="Pfam" id="PF13577">
    <property type="entry name" value="SnoaL_4"/>
    <property type="match status" value="1"/>
</dbReference>
<feature type="chain" id="PRO_5008101269" evidence="1">
    <location>
        <begin position="20"/>
        <end position="191"/>
    </location>
</feature>
<evidence type="ECO:0000259" key="2">
    <source>
        <dbReference type="Pfam" id="PF13577"/>
    </source>
</evidence>
<dbReference type="Gene3D" id="3.10.450.50">
    <property type="match status" value="1"/>
</dbReference>
<keyword evidence="4" id="KW-1185">Reference proteome</keyword>
<name>A0A179F3J5_METCM</name>
<reference evidence="3 4" key="1">
    <citation type="journal article" date="2016" name="PLoS Pathog.">
        <title>Biosynthesis of antibiotic leucinostatins in bio-control fungus Purpureocillium lilacinum and their inhibition on phytophthora revealed by genome mining.</title>
        <authorList>
            <person name="Wang G."/>
            <person name="Liu Z."/>
            <person name="Lin R."/>
            <person name="Li E."/>
            <person name="Mao Z."/>
            <person name="Ling J."/>
            <person name="Yang Y."/>
            <person name="Yin W.B."/>
            <person name="Xie B."/>
        </authorList>
    </citation>
    <scope>NUCLEOTIDE SEQUENCE [LARGE SCALE GENOMIC DNA]</scope>
    <source>
        <strain evidence="3">170</strain>
    </source>
</reference>
<sequence length="191" mass="20631">MRFINFLLGGLQVAAAASAASPSILLTSSDQPVPFFDLPNAFRGSDFVPDPFDVEAIRNVLAHYPLAIDGKNFAALDRVFAPNAVANYSAPLGVLKPLSAIQTALKASLAVVTTQHSYGTQIIDVLSPASAVSVTYYTATHFGMGPHEGQIVTAYGQYQDVWTRQRDLTWRISHRNLVYMGALIGNLSIFT</sequence>
<comment type="caution">
    <text evidence="3">The sequence shown here is derived from an EMBL/GenBank/DDBJ whole genome shotgun (WGS) entry which is preliminary data.</text>
</comment>
<feature type="domain" description="SnoaL-like" evidence="2">
    <location>
        <begin position="53"/>
        <end position="176"/>
    </location>
</feature>
<dbReference type="AlphaFoldDB" id="A0A179F3J5"/>
<dbReference type="RefSeq" id="XP_018137946.1">
    <property type="nucleotide sequence ID" value="XM_018288512.1"/>
</dbReference>
<evidence type="ECO:0000313" key="3">
    <source>
        <dbReference type="EMBL" id="OAQ59985.1"/>
    </source>
</evidence>
<organism evidence="3 4">
    <name type="scientific">Pochonia chlamydosporia 170</name>
    <dbReference type="NCBI Taxonomy" id="1380566"/>
    <lineage>
        <taxon>Eukaryota</taxon>
        <taxon>Fungi</taxon>
        <taxon>Dikarya</taxon>
        <taxon>Ascomycota</taxon>
        <taxon>Pezizomycotina</taxon>
        <taxon>Sordariomycetes</taxon>
        <taxon>Hypocreomycetidae</taxon>
        <taxon>Hypocreales</taxon>
        <taxon>Clavicipitaceae</taxon>
        <taxon>Pochonia</taxon>
    </lineage>
</organism>
<feature type="signal peptide" evidence="1">
    <location>
        <begin position="1"/>
        <end position="19"/>
    </location>
</feature>
<accession>A0A179F3J5</accession>
<keyword evidence="1" id="KW-0732">Signal</keyword>
<evidence type="ECO:0000313" key="4">
    <source>
        <dbReference type="Proteomes" id="UP000078397"/>
    </source>
</evidence>
<gene>
    <name evidence="3" type="ORF">VFPPC_10078</name>
</gene>
<dbReference type="Proteomes" id="UP000078397">
    <property type="component" value="Unassembled WGS sequence"/>
</dbReference>
<dbReference type="GeneID" id="28852506"/>
<dbReference type="EMBL" id="LSBJ02000004">
    <property type="protein sequence ID" value="OAQ59985.1"/>
    <property type="molecule type" value="Genomic_DNA"/>
</dbReference>
<protein>
    <submittedName>
        <fullName evidence="3">SnoaL-like domain-containing protein</fullName>
    </submittedName>
</protein>
<dbReference type="OrthoDB" id="2148716at2759"/>
<dbReference type="InterPro" id="IPR037401">
    <property type="entry name" value="SnoaL-like"/>
</dbReference>
<dbReference type="KEGG" id="pchm:VFPPC_10078"/>